<feature type="region of interest" description="Disordered" evidence="2">
    <location>
        <begin position="435"/>
        <end position="476"/>
    </location>
</feature>
<feature type="region of interest" description="Disordered" evidence="2">
    <location>
        <begin position="218"/>
        <end position="286"/>
    </location>
</feature>
<organism evidence="3 4">
    <name type="scientific">Hypothenemus hampei</name>
    <name type="common">Coffee berry borer</name>
    <dbReference type="NCBI Taxonomy" id="57062"/>
    <lineage>
        <taxon>Eukaryota</taxon>
        <taxon>Metazoa</taxon>
        <taxon>Ecdysozoa</taxon>
        <taxon>Arthropoda</taxon>
        <taxon>Hexapoda</taxon>
        <taxon>Insecta</taxon>
        <taxon>Pterygota</taxon>
        <taxon>Neoptera</taxon>
        <taxon>Endopterygota</taxon>
        <taxon>Coleoptera</taxon>
        <taxon>Polyphaga</taxon>
        <taxon>Cucujiformia</taxon>
        <taxon>Curculionidae</taxon>
        <taxon>Scolytinae</taxon>
        <taxon>Hypothenemus</taxon>
    </lineage>
</organism>
<proteinExistence type="predicted"/>
<feature type="compositionally biased region" description="Low complexity" evidence="2">
    <location>
        <begin position="239"/>
        <end position="250"/>
    </location>
</feature>
<gene>
    <name evidence="3" type="ORF">ABEB36_005192</name>
</gene>
<dbReference type="AlphaFoldDB" id="A0ABD1EXB9"/>
<feature type="compositionally biased region" description="Basic and acidic residues" evidence="2">
    <location>
        <begin position="458"/>
        <end position="470"/>
    </location>
</feature>
<evidence type="ECO:0000313" key="3">
    <source>
        <dbReference type="EMBL" id="KAL1505686.1"/>
    </source>
</evidence>
<feature type="compositionally biased region" description="Polar residues" evidence="2">
    <location>
        <begin position="218"/>
        <end position="230"/>
    </location>
</feature>
<sequence length="953" mass="109142">MLKLSSAHIPKPKNIREVTIAEDQPDKYPNTIAQRNARDLDTSVFFHRHTKGILYMRYLADLGNFYRKEMKYYTLGTSNAAAETRTSGFTSYADIGVSENKMTYTEKDVKKIREELENVQKDLKLQTKRCRHLVDEYTRKLQEKERMYRSEKVLRDTQLAKVLKALLIFEARLRQEQKLISHQLNEKDFIITTQKNDIKKLLASNYCKNCNQYYTSPSTTLESLDSNSEYVPTEHDYQSSNLESLDSSSEICGASSEREYPKSESDHYEKNDSILQSKNNYNLHTTKKPTTKQYFEVLKIRNESPSSNEDNTSADYDNLDSLPPESISDKISVVSSNIEDILNKTRNLGSANSDSSVNISSSECNKTVITAIAVKNASDGENKLTETIPVFESSGDTNDNWYASASDQEDEEHGNIYRNNPVLECMNQILLQNINDINSPPKTPSIERKSNKSNKRVKFSDEENKIEPEGNKSNYYETPIQQIPNFYETPQSIYSNDYEQILSKNGEACDYPIKPMVTSRKISETKENHHYIEMEKTENTEKSATRKNKILRIPPALPPKPANLVSKCKITNLPKKAPSELSSSYDLEPDYCSISELNLPQNKLSPANKISVVAEVHNPTSLEIKNRINIPSPNEKVMKKSHDLKEEIPSLIVKKCVDKLNIELAKQTSLKHESNLNNSSFTKKHDVQIPKLPQVSEIIIPDDPEENKEALVSQDNYVRNNTQILQDKCNTLQPIKVGSSVSSIISGFNNNKIINEIKKKHEKLKLEPKKGFSSFENLQNLDKHFIKSPIEPAQPEIVRYEHNNFDLSQNFEEFKLDDCEIEEYDVGEELELEDKLKKQVKESCERNENPMIPSLNRNSIEQLKIQLESQRTKTVSVANKEIQKVLNQPTYEHFLECTGLSSKSILTPSRTLSNHKHMLKPKDVKLRSKVRASANIFEKLGGSRVKYWSEPFV</sequence>
<feature type="compositionally biased region" description="Polar residues" evidence="2">
    <location>
        <begin position="303"/>
        <end position="315"/>
    </location>
</feature>
<protein>
    <submittedName>
        <fullName evidence="3">Uncharacterized protein</fullName>
    </submittedName>
</protein>
<keyword evidence="4" id="KW-1185">Reference proteome</keyword>
<reference evidence="3 4" key="1">
    <citation type="submission" date="2024-05" db="EMBL/GenBank/DDBJ databases">
        <title>Genetic variation in Jamaican populations of the coffee berry borer (Hypothenemus hampei).</title>
        <authorList>
            <person name="Errbii M."/>
            <person name="Myrie A."/>
        </authorList>
    </citation>
    <scope>NUCLEOTIDE SEQUENCE [LARGE SCALE GENOMIC DNA]</scope>
    <source>
        <strain evidence="3">JA-Hopewell-2020-01-JO</strain>
        <tissue evidence="3">Whole body</tissue>
    </source>
</reference>
<comment type="caution">
    <text evidence="3">The sequence shown here is derived from an EMBL/GenBank/DDBJ whole genome shotgun (WGS) entry which is preliminary data.</text>
</comment>
<feature type="region of interest" description="Disordered" evidence="2">
    <location>
        <begin position="301"/>
        <end position="325"/>
    </location>
</feature>
<evidence type="ECO:0000256" key="1">
    <source>
        <dbReference type="SAM" id="Coils"/>
    </source>
</evidence>
<keyword evidence="1" id="KW-0175">Coiled coil</keyword>
<feature type="compositionally biased region" description="Polar residues" evidence="2">
    <location>
        <begin position="273"/>
        <end position="284"/>
    </location>
</feature>
<evidence type="ECO:0000256" key="2">
    <source>
        <dbReference type="SAM" id="MobiDB-lite"/>
    </source>
</evidence>
<feature type="compositionally biased region" description="Basic and acidic residues" evidence="2">
    <location>
        <begin position="256"/>
        <end position="272"/>
    </location>
</feature>
<accession>A0ABD1EXB9</accession>
<feature type="coiled-coil region" evidence="1">
    <location>
        <begin position="102"/>
        <end position="136"/>
    </location>
</feature>
<name>A0ABD1EXB9_HYPHA</name>
<dbReference type="EMBL" id="JBDJPC010000004">
    <property type="protein sequence ID" value="KAL1505686.1"/>
    <property type="molecule type" value="Genomic_DNA"/>
</dbReference>
<dbReference type="Proteomes" id="UP001566132">
    <property type="component" value="Unassembled WGS sequence"/>
</dbReference>
<evidence type="ECO:0000313" key="4">
    <source>
        <dbReference type="Proteomes" id="UP001566132"/>
    </source>
</evidence>